<protein>
    <submittedName>
        <fullName evidence="2">Uncharacterized protein</fullName>
    </submittedName>
</protein>
<feature type="region of interest" description="Disordered" evidence="1">
    <location>
        <begin position="1"/>
        <end position="41"/>
    </location>
</feature>
<evidence type="ECO:0000313" key="3">
    <source>
        <dbReference type="Proteomes" id="UP000192257"/>
    </source>
</evidence>
<accession>A0A1X0NHI9</accession>
<organism evidence="2 3">
    <name type="scientific">Trypanosoma theileri</name>
    <dbReference type="NCBI Taxonomy" id="67003"/>
    <lineage>
        <taxon>Eukaryota</taxon>
        <taxon>Discoba</taxon>
        <taxon>Euglenozoa</taxon>
        <taxon>Kinetoplastea</taxon>
        <taxon>Metakinetoplastina</taxon>
        <taxon>Trypanosomatida</taxon>
        <taxon>Trypanosomatidae</taxon>
        <taxon>Trypanosoma</taxon>
    </lineage>
</organism>
<sequence>MAAAEAQPGNEDVSPCQDGDSGSGCARTSAASGHADNSCEDGGSCCAAGGVECTHGSTCNSNSSIRNAARTECEESSGEEVCPTNGGDTQGNCPSAESGCKNKPQEENHANSNEIRGINDSGRQGTYGQSHHVTDKGPNTEGRQEDRAHPTVAVVTPSDKETAETRETQSVNGSQDAGSSPAAGTGGAPAADGQTESNVVS</sequence>
<comment type="caution">
    <text evidence="2">The sequence shown here is derived from an EMBL/GenBank/DDBJ whole genome shotgun (WGS) entry which is preliminary data.</text>
</comment>
<dbReference type="GeneID" id="39990779"/>
<gene>
    <name evidence="2" type="ORF">TM35_000621130</name>
</gene>
<feature type="compositionally biased region" description="Polar residues" evidence="1">
    <location>
        <begin position="56"/>
        <end position="66"/>
    </location>
</feature>
<proteinExistence type="predicted"/>
<evidence type="ECO:0000256" key="1">
    <source>
        <dbReference type="SAM" id="MobiDB-lite"/>
    </source>
</evidence>
<evidence type="ECO:0000313" key="2">
    <source>
        <dbReference type="EMBL" id="ORC83639.1"/>
    </source>
</evidence>
<keyword evidence="3" id="KW-1185">Reference proteome</keyword>
<feature type="compositionally biased region" description="Basic and acidic residues" evidence="1">
    <location>
        <begin position="158"/>
        <end position="167"/>
    </location>
</feature>
<feature type="compositionally biased region" description="Polar residues" evidence="1">
    <location>
        <begin position="121"/>
        <end position="131"/>
    </location>
</feature>
<feature type="region of interest" description="Disordered" evidence="1">
    <location>
        <begin position="56"/>
        <end position="201"/>
    </location>
</feature>
<dbReference type="AlphaFoldDB" id="A0A1X0NHI9"/>
<feature type="non-terminal residue" evidence="2">
    <location>
        <position position="201"/>
    </location>
</feature>
<dbReference type="Proteomes" id="UP000192257">
    <property type="component" value="Unassembled WGS sequence"/>
</dbReference>
<reference evidence="2 3" key="1">
    <citation type="submission" date="2017-03" db="EMBL/GenBank/DDBJ databases">
        <title>An alternative strategy for trypanosome survival in the mammalian bloodstream revealed through genome and transcriptome analysis of the ubiquitous bovine parasite Trypanosoma (Megatrypanum) theileri.</title>
        <authorList>
            <person name="Kelly S."/>
            <person name="Ivens A."/>
            <person name="Mott A."/>
            <person name="O'Neill E."/>
            <person name="Emms D."/>
            <person name="Macleod O."/>
            <person name="Voorheis P."/>
            <person name="Matthews J."/>
            <person name="Matthews K."/>
            <person name="Carrington M."/>
        </authorList>
    </citation>
    <scope>NUCLEOTIDE SEQUENCE [LARGE SCALE GENOMIC DNA]</scope>
    <source>
        <strain evidence="2">Edinburgh</strain>
    </source>
</reference>
<name>A0A1X0NHI9_9TRYP</name>
<dbReference type="VEuPathDB" id="TriTrypDB:TM35_000621130"/>
<feature type="compositionally biased region" description="Polar residues" evidence="1">
    <location>
        <begin position="86"/>
        <end position="95"/>
    </location>
</feature>
<feature type="compositionally biased region" description="Low complexity" evidence="1">
    <location>
        <begin position="176"/>
        <end position="193"/>
    </location>
</feature>
<dbReference type="RefSeq" id="XP_028877705.1">
    <property type="nucleotide sequence ID" value="XM_029030999.1"/>
</dbReference>
<dbReference type="EMBL" id="NBCO01000062">
    <property type="protein sequence ID" value="ORC83639.1"/>
    <property type="molecule type" value="Genomic_DNA"/>
</dbReference>